<sequence>MSCKVVLESKIKPEVSEEIQVFLEENLPNVRSYKGCKSVHVLLNDVTNEMIFYEDWKSKEDHQNYINFINKNGVLEELSSFLETAPSIKYFEELII</sequence>
<dbReference type="GO" id="GO:0004497">
    <property type="term" value="F:monooxygenase activity"/>
    <property type="evidence" value="ECO:0007669"/>
    <property type="project" value="UniProtKB-KW"/>
</dbReference>
<dbReference type="OrthoDB" id="7376024at2"/>
<proteinExistence type="predicted"/>
<keyword evidence="3" id="KW-1185">Reference proteome</keyword>
<evidence type="ECO:0000259" key="1">
    <source>
        <dbReference type="Pfam" id="PF03992"/>
    </source>
</evidence>
<gene>
    <name evidence="2" type="ORF">FOF46_28495</name>
</gene>
<comment type="caution">
    <text evidence="2">The sequence shown here is derived from an EMBL/GenBank/DDBJ whole genome shotgun (WGS) entry which is preliminary data.</text>
</comment>
<reference evidence="2 3" key="1">
    <citation type="submission" date="2019-07" db="EMBL/GenBank/DDBJ databases">
        <title>The draft genome sequence of Aquimarina algiphila M91.</title>
        <authorList>
            <person name="Meng X."/>
        </authorList>
    </citation>
    <scope>NUCLEOTIDE SEQUENCE [LARGE SCALE GENOMIC DNA]</scope>
    <source>
        <strain evidence="2 3">M91</strain>
    </source>
</reference>
<dbReference type="Gene3D" id="3.30.70.100">
    <property type="match status" value="1"/>
</dbReference>
<organism evidence="2 3">
    <name type="scientific">Aquimarina algiphila</name>
    <dbReference type="NCBI Taxonomy" id="2047982"/>
    <lineage>
        <taxon>Bacteria</taxon>
        <taxon>Pseudomonadati</taxon>
        <taxon>Bacteroidota</taxon>
        <taxon>Flavobacteriia</taxon>
        <taxon>Flavobacteriales</taxon>
        <taxon>Flavobacteriaceae</taxon>
        <taxon>Aquimarina</taxon>
    </lineage>
</organism>
<feature type="domain" description="ABM" evidence="1">
    <location>
        <begin position="5"/>
        <end position="65"/>
    </location>
</feature>
<dbReference type="SUPFAM" id="SSF54909">
    <property type="entry name" value="Dimeric alpha+beta barrel"/>
    <property type="match status" value="1"/>
</dbReference>
<evidence type="ECO:0000313" key="3">
    <source>
        <dbReference type="Proteomes" id="UP000318833"/>
    </source>
</evidence>
<protein>
    <submittedName>
        <fullName evidence="2">Antibiotic biosynthesis monooxygenase</fullName>
    </submittedName>
</protein>
<accession>A0A554VB87</accession>
<dbReference type="RefSeq" id="WP_109435935.1">
    <property type="nucleotide sequence ID" value="NZ_CANLVC010000009.1"/>
</dbReference>
<dbReference type="AlphaFoldDB" id="A0A554VB87"/>
<dbReference type="InterPro" id="IPR007138">
    <property type="entry name" value="ABM_dom"/>
</dbReference>
<name>A0A554VB87_9FLAO</name>
<keyword evidence="2" id="KW-0560">Oxidoreductase</keyword>
<dbReference type="InterPro" id="IPR011008">
    <property type="entry name" value="Dimeric_a/b-barrel"/>
</dbReference>
<dbReference type="Proteomes" id="UP000318833">
    <property type="component" value="Unassembled WGS sequence"/>
</dbReference>
<keyword evidence="2" id="KW-0503">Monooxygenase</keyword>
<dbReference type="EMBL" id="VLNR01000099">
    <property type="protein sequence ID" value="TSE03765.1"/>
    <property type="molecule type" value="Genomic_DNA"/>
</dbReference>
<evidence type="ECO:0000313" key="2">
    <source>
        <dbReference type="EMBL" id="TSE03765.1"/>
    </source>
</evidence>
<dbReference type="Pfam" id="PF03992">
    <property type="entry name" value="ABM"/>
    <property type="match status" value="1"/>
</dbReference>